<accession>A0ABW6AFC7</accession>
<dbReference type="EMBL" id="JBHUOM010000001">
    <property type="protein sequence ID" value="MFD2933108.1"/>
    <property type="molecule type" value="Genomic_DNA"/>
</dbReference>
<evidence type="ECO:0000313" key="2">
    <source>
        <dbReference type="Proteomes" id="UP001597512"/>
    </source>
</evidence>
<protein>
    <recommendedName>
        <fullName evidence="3">Lipocalin-like domain-containing protein</fullName>
    </recommendedName>
</protein>
<evidence type="ECO:0008006" key="3">
    <source>
        <dbReference type="Google" id="ProtNLM"/>
    </source>
</evidence>
<evidence type="ECO:0000313" key="1">
    <source>
        <dbReference type="EMBL" id="MFD2933108.1"/>
    </source>
</evidence>
<gene>
    <name evidence="1" type="ORF">ACFS25_04900</name>
</gene>
<name>A0ABW6AFC7_9BACT</name>
<organism evidence="1 2">
    <name type="scientific">Spirosoma flavum</name>
    <dbReference type="NCBI Taxonomy" id="2048557"/>
    <lineage>
        <taxon>Bacteria</taxon>
        <taxon>Pseudomonadati</taxon>
        <taxon>Bacteroidota</taxon>
        <taxon>Cytophagia</taxon>
        <taxon>Cytophagales</taxon>
        <taxon>Cytophagaceae</taxon>
        <taxon>Spirosoma</taxon>
    </lineage>
</organism>
<dbReference type="RefSeq" id="WP_381497289.1">
    <property type="nucleotide sequence ID" value="NZ_JBHUOM010000001.1"/>
</dbReference>
<proteinExistence type="predicted"/>
<reference evidence="2" key="1">
    <citation type="journal article" date="2019" name="Int. J. Syst. Evol. Microbiol.">
        <title>The Global Catalogue of Microorganisms (GCM) 10K type strain sequencing project: providing services to taxonomists for standard genome sequencing and annotation.</title>
        <authorList>
            <consortium name="The Broad Institute Genomics Platform"/>
            <consortium name="The Broad Institute Genome Sequencing Center for Infectious Disease"/>
            <person name="Wu L."/>
            <person name="Ma J."/>
        </authorList>
    </citation>
    <scope>NUCLEOTIDE SEQUENCE [LARGE SCALE GENOMIC DNA]</scope>
    <source>
        <strain evidence="2">KCTC 52490</strain>
    </source>
</reference>
<keyword evidence="2" id="KW-1185">Reference proteome</keyword>
<dbReference type="Proteomes" id="UP001597512">
    <property type="component" value="Unassembled WGS sequence"/>
</dbReference>
<sequence>MVTHYAVRSFRTTFLALFVIGSLTTACKKSGSASDVDPRDQYVGTYAGTSRRTLYVSADIFQGPIPGVSTTTVTKASNAHELYIENTVVYNNGFTGGYTERVTATLTGVNFTVIDKASDQIELPSGKVDSDYTATGVFDASTKQLVYSATARALRNGAQYSRTDEITSAKK</sequence>
<comment type="caution">
    <text evidence="1">The sequence shown here is derived from an EMBL/GenBank/DDBJ whole genome shotgun (WGS) entry which is preliminary data.</text>
</comment>